<dbReference type="InterPro" id="IPR050469">
    <property type="entry name" value="Diguanylate_Cyclase"/>
</dbReference>
<dbReference type="EC" id="2.7.7.65" evidence="1"/>
<dbReference type="PROSITE" id="PS50887">
    <property type="entry name" value="GGDEF"/>
    <property type="match status" value="1"/>
</dbReference>
<dbReference type="SUPFAM" id="SSF55073">
    <property type="entry name" value="Nucleotide cyclase"/>
    <property type="match status" value="1"/>
</dbReference>
<organism evidence="4 5">
    <name type="scientific">Uliginosibacterium silvisoli</name>
    <dbReference type="NCBI Taxonomy" id="3114758"/>
    <lineage>
        <taxon>Bacteria</taxon>
        <taxon>Pseudomonadati</taxon>
        <taxon>Pseudomonadota</taxon>
        <taxon>Betaproteobacteria</taxon>
        <taxon>Rhodocyclales</taxon>
        <taxon>Zoogloeaceae</taxon>
        <taxon>Uliginosibacterium</taxon>
    </lineage>
</organism>
<protein>
    <recommendedName>
        <fullName evidence="1">diguanylate cyclase</fullName>
        <ecNumber evidence="1">2.7.7.65</ecNumber>
    </recommendedName>
</protein>
<evidence type="ECO:0000313" key="5">
    <source>
        <dbReference type="Proteomes" id="UP001331561"/>
    </source>
</evidence>
<evidence type="ECO:0000313" key="4">
    <source>
        <dbReference type="EMBL" id="MEC5387794.1"/>
    </source>
</evidence>
<dbReference type="GO" id="GO:0052621">
    <property type="term" value="F:diguanylate cyclase activity"/>
    <property type="evidence" value="ECO:0007669"/>
    <property type="project" value="UniProtKB-EC"/>
</dbReference>
<comment type="catalytic activity">
    <reaction evidence="2">
        <text>2 GTP = 3',3'-c-di-GMP + 2 diphosphate</text>
        <dbReference type="Rhea" id="RHEA:24898"/>
        <dbReference type="ChEBI" id="CHEBI:33019"/>
        <dbReference type="ChEBI" id="CHEBI:37565"/>
        <dbReference type="ChEBI" id="CHEBI:58805"/>
        <dbReference type="EC" id="2.7.7.65"/>
    </reaction>
</comment>
<feature type="domain" description="GGDEF" evidence="3">
    <location>
        <begin position="203"/>
        <end position="332"/>
    </location>
</feature>
<dbReference type="InterPro" id="IPR043128">
    <property type="entry name" value="Rev_trsase/Diguanyl_cyclase"/>
</dbReference>
<dbReference type="Pfam" id="PF00990">
    <property type="entry name" value="GGDEF"/>
    <property type="match status" value="1"/>
</dbReference>
<dbReference type="RefSeq" id="WP_327600768.1">
    <property type="nucleotide sequence ID" value="NZ_JAYXHS010000004.1"/>
</dbReference>
<keyword evidence="4" id="KW-0548">Nucleotidyltransferase</keyword>
<dbReference type="CDD" id="cd01949">
    <property type="entry name" value="GGDEF"/>
    <property type="match status" value="1"/>
</dbReference>
<keyword evidence="4" id="KW-0808">Transferase</keyword>
<dbReference type="NCBIfam" id="TIGR00254">
    <property type="entry name" value="GGDEF"/>
    <property type="match status" value="1"/>
</dbReference>
<sequence length="360" mass="39967">MRSETALLHLLKKLQSLEASRDRQAIAESVVVAALEILNARSAILHGVKPTPHGLVSIPVAWAIRGGISSTTDLDNADIDDNLIAADPLLEDCAASPGGIASAKEDDHLRLAFSISQSNTTVAIFESLCDEPPSDAIFECVRELLSIYAEHLVLLDYAELDTLTRLHNRKTFDENFDRFIAIAEQARRRSTDEPITAEGLAAKHCWLGVIDIDKFKRINDNFGHLFGDEVLLRVAEVMKKSFRASDKLFRFGGEEFIVLLRFVTAENAHLVFDRFRQAVEHHEFPQVGQVTCSMGYIQIDPSLAPAEILGRADEALYFCKENGRNQINRYETLVQTGLIQGPVVPVANEDLQADIDALFD</sequence>
<dbReference type="PANTHER" id="PTHR45138">
    <property type="entry name" value="REGULATORY COMPONENTS OF SENSORY TRANSDUCTION SYSTEM"/>
    <property type="match status" value="1"/>
</dbReference>
<dbReference type="EMBL" id="JAYXHS010000004">
    <property type="protein sequence ID" value="MEC5387794.1"/>
    <property type="molecule type" value="Genomic_DNA"/>
</dbReference>
<dbReference type="SMART" id="SM00267">
    <property type="entry name" value="GGDEF"/>
    <property type="match status" value="1"/>
</dbReference>
<dbReference type="InterPro" id="IPR000160">
    <property type="entry name" value="GGDEF_dom"/>
</dbReference>
<proteinExistence type="predicted"/>
<dbReference type="PANTHER" id="PTHR45138:SF9">
    <property type="entry name" value="DIGUANYLATE CYCLASE DGCM-RELATED"/>
    <property type="match status" value="1"/>
</dbReference>
<comment type="caution">
    <text evidence="4">The sequence shown here is derived from an EMBL/GenBank/DDBJ whole genome shotgun (WGS) entry which is preliminary data.</text>
</comment>
<accession>A0ABU6K884</accession>
<reference evidence="4 5" key="1">
    <citation type="submission" date="2024-01" db="EMBL/GenBank/DDBJ databases">
        <title>Uliginosibacterium soil sp. nov.</title>
        <authorList>
            <person name="Lv Y."/>
        </authorList>
    </citation>
    <scope>NUCLEOTIDE SEQUENCE [LARGE SCALE GENOMIC DNA]</scope>
    <source>
        <strain evidence="4 5">H3</strain>
    </source>
</reference>
<evidence type="ECO:0000256" key="2">
    <source>
        <dbReference type="ARBA" id="ARBA00034247"/>
    </source>
</evidence>
<keyword evidence="5" id="KW-1185">Reference proteome</keyword>
<dbReference type="Proteomes" id="UP001331561">
    <property type="component" value="Unassembled WGS sequence"/>
</dbReference>
<dbReference type="InterPro" id="IPR029787">
    <property type="entry name" value="Nucleotide_cyclase"/>
</dbReference>
<evidence type="ECO:0000259" key="3">
    <source>
        <dbReference type="PROSITE" id="PS50887"/>
    </source>
</evidence>
<evidence type="ECO:0000256" key="1">
    <source>
        <dbReference type="ARBA" id="ARBA00012528"/>
    </source>
</evidence>
<dbReference type="Gene3D" id="3.30.70.270">
    <property type="match status" value="1"/>
</dbReference>
<name>A0ABU6K884_9RHOO</name>
<gene>
    <name evidence="4" type="ORF">VVD49_18830</name>
</gene>